<dbReference type="InterPro" id="IPR051611">
    <property type="entry name" value="ECF_transporter_component"/>
</dbReference>
<dbReference type="CDD" id="cd16914">
    <property type="entry name" value="EcfT"/>
    <property type="match status" value="1"/>
</dbReference>
<keyword evidence="3 6" id="KW-0812">Transmembrane</keyword>
<keyword evidence="4 6" id="KW-1133">Transmembrane helix</keyword>
<feature type="transmembrane region" description="Helical" evidence="6">
    <location>
        <begin position="21"/>
        <end position="40"/>
    </location>
</feature>
<evidence type="ECO:0000256" key="3">
    <source>
        <dbReference type="ARBA" id="ARBA00022692"/>
    </source>
</evidence>
<gene>
    <name evidence="7" type="primary">cbiQ</name>
    <name evidence="7" type="ORF">Q6348_03550</name>
</gene>
<dbReference type="RefSeq" id="WP_304599945.1">
    <property type="nucleotide sequence ID" value="NZ_JAUQYP010000001.1"/>
</dbReference>
<keyword evidence="2" id="KW-1003">Cell membrane</keyword>
<accession>A0ABT9D623</accession>
<reference evidence="7 8" key="1">
    <citation type="submission" date="2023-07" db="EMBL/GenBank/DDBJ databases">
        <title>Description of novel actinomycetes strains, isolated from tidal flat sediment.</title>
        <authorList>
            <person name="Lu C."/>
        </authorList>
    </citation>
    <scope>NUCLEOTIDE SEQUENCE [LARGE SCALE GENOMIC DNA]</scope>
    <source>
        <strain evidence="7 8">SYSU T00b441</strain>
    </source>
</reference>
<feature type="transmembrane region" description="Helical" evidence="6">
    <location>
        <begin position="75"/>
        <end position="93"/>
    </location>
</feature>
<sequence length="254" mass="25663">MAHPVDGLLIPTGSAVHRLPAQTKIVAVVLVVATVVLTPARSWGVLAAQGALVVAVVAASRLPAAAVLRRLGVEAPFVVFALLMPFVAAGPTTRLGPVTVSQAGLLGGATLLVKATVGVLAAVVLAATTGARELLAGLERLHLPAVLVAILSFMLRYVVVIAEELGRARVAREARGGRRAGLAAVAGGVGARFVRTYERGERVQQAMLARGYAGRMPVLAGGAATAAQWASALSLPAAALLVLLVGRLLVGVGG</sequence>
<organism evidence="7 8">
    <name type="scientific">Actinotalea lenta</name>
    <dbReference type="NCBI Taxonomy" id="3064654"/>
    <lineage>
        <taxon>Bacteria</taxon>
        <taxon>Bacillati</taxon>
        <taxon>Actinomycetota</taxon>
        <taxon>Actinomycetes</taxon>
        <taxon>Micrococcales</taxon>
        <taxon>Cellulomonadaceae</taxon>
        <taxon>Actinotalea</taxon>
    </lineage>
</organism>
<name>A0ABT9D623_9CELL</name>
<feature type="transmembrane region" description="Helical" evidence="6">
    <location>
        <begin position="46"/>
        <end position="68"/>
    </location>
</feature>
<keyword evidence="8" id="KW-1185">Reference proteome</keyword>
<dbReference type="InterPro" id="IPR012809">
    <property type="entry name" value="ECF_CbiQ"/>
</dbReference>
<dbReference type="PANTHER" id="PTHR34857:SF2">
    <property type="entry name" value="SLL0384 PROTEIN"/>
    <property type="match status" value="1"/>
</dbReference>
<evidence type="ECO:0000256" key="1">
    <source>
        <dbReference type="ARBA" id="ARBA00004651"/>
    </source>
</evidence>
<comment type="subcellular location">
    <subcellularLocation>
        <location evidence="1">Cell membrane</location>
        <topology evidence="1">Multi-pass membrane protein</topology>
    </subcellularLocation>
</comment>
<dbReference type="InterPro" id="IPR003339">
    <property type="entry name" value="ABC/ECF_trnsptr_transmembrane"/>
</dbReference>
<dbReference type="EMBL" id="JAUQYP010000001">
    <property type="protein sequence ID" value="MDO8106267.1"/>
    <property type="molecule type" value="Genomic_DNA"/>
</dbReference>
<dbReference type="PANTHER" id="PTHR34857">
    <property type="entry name" value="SLL0384 PROTEIN"/>
    <property type="match status" value="1"/>
</dbReference>
<comment type="caution">
    <text evidence="7">The sequence shown here is derived from an EMBL/GenBank/DDBJ whole genome shotgun (WGS) entry which is preliminary data.</text>
</comment>
<keyword evidence="5 6" id="KW-0472">Membrane</keyword>
<feature type="transmembrane region" description="Helical" evidence="6">
    <location>
        <begin position="226"/>
        <end position="250"/>
    </location>
</feature>
<dbReference type="Pfam" id="PF02361">
    <property type="entry name" value="CbiQ"/>
    <property type="match status" value="1"/>
</dbReference>
<evidence type="ECO:0000313" key="7">
    <source>
        <dbReference type="EMBL" id="MDO8106267.1"/>
    </source>
</evidence>
<feature type="transmembrane region" description="Helical" evidence="6">
    <location>
        <begin position="141"/>
        <end position="162"/>
    </location>
</feature>
<feature type="transmembrane region" description="Helical" evidence="6">
    <location>
        <begin position="105"/>
        <end position="129"/>
    </location>
</feature>
<evidence type="ECO:0000256" key="2">
    <source>
        <dbReference type="ARBA" id="ARBA00022475"/>
    </source>
</evidence>
<dbReference type="Proteomes" id="UP001232536">
    <property type="component" value="Unassembled WGS sequence"/>
</dbReference>
<evidence type="ECO:0000256" key="5">
    <source>
        <dbReference type="ARBA" id="ARBA00023136"/>
    </source>
</evidence>
<protein>
    <submittedName>
        <fullName evidence="7">Cobalt ECF transporter T component CbiQ</fullName>
    </submittedName>
</protein>
<evidence type="ECO:0000256" key="4">
    <source>
        <dbReference type="ARBA" id="ARBA00022989"/>
    </source>
</evidence>
<evidence type="ECO:0000313" key="8">
    <source>
        <dbReference type="Proteomes" id="UP001232536"/>
    </source>
</evidence>
<evidence type="ECO:0000256" key="6">
    <source>
        <dbReference type="SAM" id="Phobius"/>
    </source>
</evidence>
<dbReference type="NCBIfam" id="TIGR02454">
    <property type="entry name" value="ECF_T_CbiQ"/>
    <property type="match status" value="1"/>
</dbReference>
<proteinExistence type="predicted"/>